<accession>A0ABD0LL38</accession>
<organism evidence="2 3">
    <name type="scientific">Batillaria attramentaria</name>
    <dbReference type="NCBI Taxonomy" id="370345"/>
    <lineage>
        <taxon>Eukaryota</taxon>
        <taxon>Metazoa</taxon>
        <taxon>Spiralia</taxon>
        <taxon>Lophotrochozoa</taxon>
        <taxon>Mollusca</taxon>
        <taxon>Gastropoda</taxon>
        <taxon>Caenogastropoda</taxon>
        <taxon>Sorbeoconcha</taxon>
        <taxon>Cerithioidea</taxon>
        <taxon>Batillariidae</taxon>
        <taxon>Batillaria</taxon>
    </lineage>
</organism>
<sequence length="73" mass="7752">MGVIKVFYARQYHGPKSAAEFASEAVGRSATVASDMDLKSAAEFASETVGRSATVESDSVADRRTKISHRNSG</sequence>
<dbReference type="Proteomes" id="UP001519460">
    <property type="component" value="Unassembled WGS sequence"/>
</dbReference>
<comment type="caution">
    <text evidence="2">The sequence shown here is derived from an EMBL/GenBank/DDBJ whole genome shotgun (WGS) entry which is preliminary data.</text>
</comment>
<protein>
    <submittedName>
        <fullName evidence="2">Uncharacterized protein</fullName>
    </submittedName>
</protein>
<gene>
    <name evidence="2" type="ORF">BaRGS_00009015</name>
</gene>
<evidence type="ECO:0000256" key="1">
    <source>
        <dbReference type="SAM" id="MobiDB-lite"/>
    </source>
</evidence>
<dbReference type="AlphaFoldDB" id="A0ABD0LL38"/>
<reference evidence="2 3" key="1">
    <citation type="journal article" date="2023" name="Sci. Data">
        <title>Genome assembly of the Korean intertidal mud-creeper Batillaria attramentaria.</title>
        <authorList>
            <person name="Patra A.K."/>
            <person name="Ho P.T."/>
            <person name="Jun S."/>
            <person name="Lee S.J."/>
            <person name="Kim Y."/>
            <person name="Won Y.J."/>
        </authorList>
    </citation>
    <scope>NUCLEOTIDE SEQUENCE [LARGE SCALE GENOMIC DNA]</scope>
    <source>
        <strain evidence="2">Wonlab-2016</strain>
    </source>
</reference>
<proteinExistence type="predicted"/>
<keyword evidence="3" id="KW-1185">Reference proteome</keyword>
<dbReference type="EMBL" id="JACVVK020000042">
    <property type="protein sequence ID" value="KAK7499674.1"/>
    <property type="molecule type" value="Genomic_DNA"/>
</dbReference>
<evidence type="ECO:0000313" key="3">
    <source>
        <dbReference type="Proteomes" id="UP001519460"/>
    </source>
</evidence>
<name>A0ABD0LL38_9CAEN</name>
<evidence type="ECO:0000313" key="2">
    <source>
        <dbReference type="EMBL" id="KAK7499674.1"/>
    </source>
</evidence>
<feature type="region of interest" description="Disordered" evidence="1">
    <location>
        <begin position="52"/>
        <end position="73"/>
    </location>
</feature>